<name>A0A6A6V2K8_9PLEO</name>
<proteinExistence type="predicted"/>
<evidence type="ECO:0000313" key="2">
    <source>
        <dbReference type="Proteomes" id="UP000799440"/>
    </source>
</evidence>
<reference evidence="1" key="1">
    <citation type="journal article" date="2020" name="Stud. Mycol.">
        <title>101 Dothideomycetes genomes: a test case for predicting lifestyles and emergence of pathogens.</title>
        <authorList>
            <person name="Haridas S."/>
            <person name="Albert R."/>
            <person name="Binder M."/>
            <person name="Bloem J."/>
            <person name="Labutti K."/>
            <person name="Salamov A."/>
            <person name="Andreopoulos B."/>
            <person name="Baker S."/>
            <person name="Barry K."/>
            <person name="Bills G."/>
            <person name="Bluhm B."/>
            <person name="Cannon C."/>
            <person name="Castanera R."/>
            <person name="Culley D."/>
            <person name="Daum C."/>
            <person name="Ezra D."/>
            <person name="Gonzalez J."/>
            <person name="Henrissat B."/>
            <person name="Kuo A."/>
            <person name="Liang C."/>
            <person name="Lipzen A."/>
            <person name="Lutzoni F."/>
            <person name="Magnuson J."/>
            <person name="Mondo S."/>
            <person name="Nolan M."/>
            <person name="Ohm R."/>
            <person name="Pangilinan J."/>
            <person name="Park H.-J."/>
            <person name="Ramirez L."/>
            <person name="Alfaro M."/>
            <person name="Sun H."/>
            <person name="Tritt A."/>
            <person name="Yoshinaga Y."/>
            <person name="Zwiers L.-H."/>
            <person name="Turgeon B."/>
            <person name="Goodwin S."/>
            <person name="Spatafora J."/>
            <person name="Crous P."/>
            <person name="Grigoriev I."/>
        </authorList>
    </citation>
    <scope>NUCLEOTIDE SEQUENCE</scope>
    <source>
        <strain evidence="1">CBS 119925</strain>
    </source>
</reference>
<gene>
    <name evidence="1" type="ORF">M011DRAFT_157152</name>
</gene>
<dbReference type="EMBL" id="MU006586">
    <property type="protein sequence ID" value="KAF2744788.1"/>
    <property type="molecule type" value="Genomic_DNA"/>
</dbReference>
<evidence type="ECO:0000313" key="1">
    <source>
        <dbReference type="EMBL" id="KAF2744788.1"/>
    </source>
</evidence>
<sequence length="89" mass="10566">MGRQPRTRAEHQLLLCRTLCPYHAGFQQASGSRYHRPLVKSAHCWTFVPTVVWPFTCWTTRLANPHKRQSWKKHLTSLHHAFTWRSQCI</sequence>
<keyword evidence="2" id="KW-1185">Reference proteome</keyword>
<dbReference type="AlphaFoldDB" id="A0A6A6V2K8"/>
<protein>
    <submittedName>
        <fullName evidence="1">Uncharacterized protein</fullName>
    </submittedName>
</protein>
<accession>A0A6A6V2K8</accession>
<dbReference type="Proteomes" id="UP000799440">
    <property type="component" value="Unassembled WGS sequence"/>
</dbReference>
<organism evidence="1 2">
    <name type="scientific">Sporormia fimetaria CBS 119925</name>
    <dbReference type="NCBI Taxonomy" id="1340428"/>
    <lineage>
        <taxon>Eukaryota</taxon>
        <taxon>Fungi</taxon>
        <taxon>Dikarya</taxon>
        <taxon>Ascomycota</taxon>
        <taxon>Pezizomycotina</taxon>
        <taxon>Dothideomycetes</taxon>
        <taxon>Pleosporomycetidae</taxon>
        <taxon>Pleosporales</taxon>
        <taxon>Sporormiaceae</taxon>
        <taxon>Sporormia</taxon>
    </lineage>
</organism>